<evidence type="ECO:0000313" key="3">
    <source>
        <dbReference type="Proteomes" id="UP001515480"/>
    </source>
</evidence>
<keyword evidence="3" id="KW-1185">Reference proteome</keyword>
<organism evidence="2 3">
    <name type="scientific">Prymnesium parvum</name>
    <name type="common">Toxic golden alga</name>
    <dbReference type="NCBI Taxonomy" id="97485"/>
    <lineage>
        <taxon>Eukaryota</taxon>
        <taxon>Haptista</taxon>
        <taxon>Haptophyta</taxon>
        <taxon>Prymnesiophyceae</taxon>
        <taxon>Prymnesiales</taxon>
        <taxon>Prymnesiaceae</taxon>
        <taxon>Prymnesium</taxon>
    </lineage>
</organism>
<accession>A0AB34J2Y9</accession>
<sequence length="410" mass="44713">MRAYAAACCRTSRAARCAFRPSAPRRARRPLARAATVTTLRGVPAARVRAFIRWHLRLGFSRLYLYFDEPRDAAAAAAAAEGRRVRVVRCDGRLRHEWSQLRVYGAWGAAAEAMVEVRQMYNAEHALRAAHAEGGVEWLVHLDSDELFYLPSLDVAPHFAALHAAGCKQYLYPIHEGVPEAVDAADVFGGVTLFRRHPSALPDAAAATPDAARALHFWRRRRPEESRSAYFLGSAQGKSAVRVEPGVRPMSVHAFQPAKPADVRLCWAAFAERTSPFGEALRVVRARGEPCILHCISCSFTLWREKYALLGQFGDTKPGGAAAGGESIAKTFHADSRDVIASADLQAARDMYVSQVCLLDQEEAERQVAAGVCMRIEAVRDTLPRLGPSGEELVLADDDGGAPGTPAETS</sequence>
<evidence type="ECO:0000313" key="2">
    <source>
        <dbReference type="EMBL" id="KAL1510935.1"/>
    </source>
</evidence>
<evidence type="ECO:0000256" key="1">
    <source>
        <dbReference type="SAM" id="MobiDB-lite"/>
    </source>
</evidence>
<evidence type="ECO:0008006" key="4">
    <source>
        <dbReference type="Google" id="ProtNLM"/>
    </source>
</evidence>
<dbReference type="Pfam" id="PF13704">
    <property type="entry name" value="Glyco_tranf_2_4"/>
    <property type="match status" value="1"/>
</dbReference>
<dbReference type="AlphaFoldDB" id="A0AB34J2Y9"/>
<feature type="region of interest" description="Disordered" evidence="1">
    <location>
        <begin position="389"/>
        <end position="410"/>
    </location>
</feature>
<dbReference type="EMBL" id="JBGBPQ010000014">
    <property type="protein sequence ID" value="KAL1510935.1"/>
    <property type="molecule type" value="Genomic_DNA"/>
</dbReference>
<name>A0AB34J2Y9_PRYPA</name>
<reference evidence="2 3" key="1">
    <citation type="journal article" date="2024" name="Science">
        <title>Giant polyketide synthase enzymes in the biosynthesis of giant marine polyether toxins.</title>
        <authorList>
            <person name="Fallon T.R."/>
            <person name="Shende V.V."/>
            <person name="Wierzbicki I.H."/>
            <person name="Pendleton A.L."/>
            <person name="Watervoot N.F."/>
            <person name="Auber R.P."/>
            <person name="Gonzalez D.J."/>
            <person name="Wisecaver J.H."/>
            <person name="Moore B.S."/>
        </authorList>
    </citation>
    <scope>NUCLEOTIDE SEQUENCE [LARGE SCALE GENOMIC DNA]</scope>
    <source>
        <strain evidence="2 3">12B1</strain>
    </source>
</reference>
<gene>
    <name evidence="2" type="ORF">AB1Y20_005763</name>
</gene>
<proteinExistence type="predicted"/>
<protein>
    <recommendedName>
        <fullName evidence="4">Glycosyltransferase family 92 protein</fullName>
    </recommendedName>
</protein>
<dbReference type="Proteomes" id="UP001515480">
    <property type="component" value="Unassembled WGS sequence"/>
</dbReference>
<comment type="caution">
    <text evidence="2">The sequence shown here is derived from an EMBL/GenBank/DDBJ whole genome shotgun (WGS) entry which is preliminary data.</text>
</comment>